<dbReference type="AlphaFoldDB" id="A0A7W7M3W8"/>
<dbReference type="GO" id="GO:0031956">
    <property type="term" value="F:medium-chain fatty acid-CoA ligase activity"/>
    <property type="evidence" value="ECO:0007669"/>
    <property type="project" value="TreeGrafter"/>
</dbReference>
<reference evidence="6 7" key="1">
    <citation type="submission" date="2020-08" db="EMBL/GenBank/DDBJ databases">
        <title>Sequencing the genomes of 1000 actinobacteria strains.</title>
        <authorList>
            <person name="Klenk H.-P."/>
        </authorList>
    </citation>
    <scope>NUCLEOTIDE SEQUENCE [LARGE SCALE GENOMIC DNA]</scope>
    <source>
        <strain evidence="6 7">DSM 23974</strain>
    </source>
</reference>
<dbReference type="Gene3D" id="3.40.50.12780">
    <property type="entry name" value="N-terminal domain of ligase-like"/>
    <property type="match status" value="1"/>
</dbReference>
<keyword evidence="3" id="KW-1133">Transmembrane helix</keyword>
<protein>
    <submittedName>
        <fullName evidence="6">Long-chain acyl-CoA synthetase</fullName>
        <ecNumber evidence="6">6.2.1.3</ecNumber>
    </submittedName>
</protein>
<dbReference type="InterPro" id="IPR000873">
    <property type="entry name" value="AMP-dep_synth/lig_dom"/>
</dbReference>
<dbReference type="Pfam" id="PF00501">
    <property type="entry name" value="AMP-binding"/>
    <property type="match status" value="1"/>
</dbReference>
<accession>A0A7W7M3W8</accession>
<sequence length="522" mass="55861">MTEQSVPAAQTRRPGHLADLLDEAARRWPETTAWIHGEQRLTYAQLQDLVARAAGLLRQRGVTAGDAVALVTPNSLTFPVVFFATVRLGAVVVPLNPQLTARELDHHFSDSDVRLVWTQPGLDAPGQAAATCSIDCLSHAPADLPELLAGVEPVADPVPRDPGDDALLIYTSGTTGKPKPARLTHMNVRASAISTVESLTKIRHGDVLYGALPFFHVFGFCIVLTSALVVGATISATSRFEPRQALEQFVRDGVTVAAGVPTIWGALVSAARTREAAGTPADLSGLRRMISGGASLPLDTLRAVESLVGVPLSEGYGLSEGCGAVCINPVDVPNRPGTVGLPMDGMQFRIVVSQEHDDGTVTETVVPESDTQTVGELRMRGEAVMPGYRGDETATAAAFDADGWLRSGDLARRDEAGYYVIVDRQKDIIITGGYNVYPREVEEVLYEHPAVVEAVVVGRPSERYGEDVVAHVALAQSVDVTPSELLAFLRERLARYKTPREVFVHDALPKNAAGKIVKGPLR</sequence>
<dbReference type="EC" id="6.2.1.3" evidence="6"/>
<dbReference type="GO" id="GO:0004467">
    <property type="term" value="F:long-chain fatty acid-CoA ligase activity"/>
    <property type="evidence" value="ECO:0007669"/>
    <property type="project" value="UniProtKB-EC"/>
</dbReference>
<proteinExistence type="inferred from homology"/>
<dbReference type="InterPro" id="IPR042099">
    <property type="entry name" value="ANL_N_sf"/>
</dbReference>
<evidence type="ECO:0000256" key="2">
    <source>
        <dbReference type="ARBA" id="ARBA00022598"/>
    </source>
</evidence>
<evidence type="ECO:0000256" key="1">
    <source>
        <dbReference type="ARBA" id="ARBA00006432"/>
    </source>
</evidence>
<feature type="domain" description="AMP-binding enzyme C-terminal" evidence="5">
    <location>
        <begin position="440"/>
        <end position="515"/>
    </location>
</feature>
<dbReference type="SUPFAM" id="SSF56801">
    <property type="entry name" value="Acetyl-CoA synthetase-like"/>
    <property type="match status" value="1"/>
</dbReference>
<dbReference type="InterPro" id="IPR025110">
    <property type="entry name" value="AMP-bd_C"/>
</dbReference>
<keyword evidence="3" id="KW-0472">Membrane</keyword>
<evidence type="ECO:0000259" key="4">
    <source>
        <dbReference type="Pfam" id="PF00501"/>
    </source>
</evidence>
<name>A0A7W7M3W8_9MICC</name>
<keyword evidence="3" id="KW-0812">Transmembrane</keyword>
<evidence type="ECO:0000259" key="5">
    <source>
        <dbReference type="Pfam" id="PF13193"/>
    </source>
</evidence>
<feature type="domain" description="AMP-dependent synthetase/ligase" evidence="4">
    <location>
        <begin position="21"/>
        <end position="388"/>
    </location>
</feature>
<dbReference type="InterPro" id="IPR020845">
    <property type="entry name" value="AMP-binding_CS"/>
</dbReference>
<dbReference type="EMBL" id="JACHNA010000001">
    <property type="protein sequence ID" value="MBB4736024.1"/>
    <property type="molecule type" value="Genomic_DNA"/>
</dbReference>
<gene>
    <name evidence="6" type="ORF">HDA30_001532</name>
</gene>
<dbReference type="RefSeq" id="WP_184241610.1">
    <property type="nucleotide sequence ID" value="NZ_JACHNA010000001.1"/>
</dbReference>
<evidence type="ECO:0000256" key="3">
    <source>
        <dbReference type="SAM" id="Phobius"/>
    </source>
</evidence>
<dbReference type="PANTHER" id="PTHR43201">
    <property type="entry name" value="ACYL-COA SYNTHETASE"/>
    <property type="match status" value="1"/>
</dbReference>
<dbReference type="Pfam" id="PF13193">
    <property type="entry name" value="AMP-binding_C"/>
    <property type="match status" value="1"/>
</dbReference>
<dbReference type="PROSITE" id="PS00455">
    <property type="entry name" value="AMP_BINDING"/>
    <property type="match status" value="1"/>
</dbReference>
<evidence type="ECO:0000313" key="7">
    <source>
        <dbReference type="Proteomes" id="UP000540191"/>
    </source>
</evidence>
<keyword evidence="2 6" id="KW-0436">Ligase</keyword>
<evidence type="ECO:0000313" key="6">
    <source>
        <dbReference type="EMBL" id="MBB4736024.1"/>
    </source>
</evidence>
<dbReference type="InterPro" id="IPR045851">
    <property type="entry name" value="AMP-bd_C_sf"/>
</dbReference>
<dbReference type="Proteomes" id="UP000540191">
    <property type="component" value="Unassembled WGS sequence"/>
</dbReference>
<feature type="transmembrane region" description="Helical" evidence="3">
    <location>
        <begin position="207"/>
        <end position="234"/>
    </location>
</feature>
<dbReference type="Gene3D" id="3.30.300.30">
    <property type="match status" value="1"/>
</dbReference>
<dbReference type="PANTHER" id="PTHR43201:SF5">
    <property type="entry name" value="MEDIUM-CHAIN ACYL-COA LIGASE ACSF2, MITOCHONDRIAL"/>
    <property type="match status" value="1"/>
</dbReference>
<keyword evidence="7" id="KW-1185">Reference proteome</keyword>
<comment type="similarity">
    <text evidence="1">Belongs to the ATP-dependent AMP-binding enzyme family.</text>
</comment>
<organism evidence="6 7">
    <name type="scientific">Micrococcus cohnii</name>
    <dbReference type="NCBI Taxonomy" id="993416"/>
    <lineage>
        <taxon>Bacteria</taxon>
        <taxon>Bacillati</taxon>
        <taxon>Actinomycetota</taxon>
        <taxon>Actinomycetes</taxon>
        <taxon>Micrococcales</taxon>
        <taxon>Micrococcaceae</taxon>
        <taxon>Micrococcus</taxon>
    </lineage>
</organism>
<comment type="caution">
    <text evidence="6">The sequence shown here is derived from an EMBL/GenBank/DDBJ whole genome shotgun (WGS) entry which is preliminary data.</text>
</comment>